<dbReference type="RefSeq" id="WP_203716215.1">
    <property type="nucleotide sequence ID" value="NZ_BONE01000042.1"/>
</dbReference>
<protein>
    <recommendedName>
        <fullName evidence="5">Lipoprotein</fullName>
    </recommendedName>
</protein>
<keyword evidence="4" id="KW-1185">Reference proteome</keyword>
<dbReference type="EMBL" id="BONE01000042">
    <property type="protein sequence ID" value="GIF75346.1"/>
    <property type="molecule type" value="Genomic_DNA"/>
</dbReference>
<sequence>MRTFRIPLVLLAAVAATLLSACGDKTGANLTSGSSTPATSYVIGEDTPTDADVSPSPAPTTKAPSGGGDDGNQPQGPWIQYFKIKQSPKCPSGQWPNGREVIVEWKVTGTDKVTLSVDGPGVYGTYGASGSQEFSFPCGDWGPGETAKHTYLLQTVGGGPVAKKTITATATVSGGPTGTPSPAAEAAPDAP</sequence>
<name>A0ABQ4CVM6_9ACTN</name>
<gene>
    <name evidence="3" type="ORF">Asi02nite_48640</name>
</gene>
<evidence type="ECO:0000313" key="3">
    <source>
        <dbReference type="EMBL" id="GIF75346.1"/>
    </source>
</evidence>
<feature type="region of interest" description="Disordered" evidence="1">
    <location>
        <begin position="26"/>
        <end position="77"/>
    </location>
</feature>
<evidence type="ECO:0000256" key="1">
    <source>
        <dbReference type="SAM" id="MobiDB-lite"/>
    </source>
</evidence>
<evidence type="ECO:0008006" key="5">
    <source>
        <dbReference type="Google" id="ProtNLM"/>
    </source>
</evidence>
<organism evidence="3 4">
    <name type="scientific">Asanoa siamensis</name>
    <dbReference type="NCBI Taxonomy" id="926357"/>
    <lineage>
        <taxon>Bacteria</taxon>
        <taxon>Bacillati</taxon>
        <taxon>Actinomycetota</taxon>
        <taxon>Actinomycetes</taxon>
        <taxon>Micromonosporales</taxon>
        <taxon>Micromonosporaceae</taxon>
        <taxon>Asanoa</taxon>
    </lineage>
</organism>
<feature type="region of interest" description="Disordered" evidence="1">
    <location>
        <begin position="170"/>
        <end position="191"/>
    </location>
</feature>
<reference evidence="3 4" key="1">
    <citation type="submission" date="2021-01" db="EMBL/GenBank/DDBJ databases">
        <title>Whole genome shotgun sequence of Asanoa siamensis NBRC 107932.</title>
        <authorList>
            <person name="Komaki H."/>
            <person name="Tamura T."/>
        </authorList>
    </citation>
    <scope>NUCLEOTIDE SEQUENCE [LARGE SCALE GENOMIC DNA]</scope>
    <source>
        <strain evidence="3 4">NBRC 107932</strain>
    </source>
</reference>
<evidence type="ECO:0000313" key="4">
    <source>
        <dbReference type="Proteomes" id="UP000604117"/>
    </source>
</evidence>
<feature type="chain" id="PRO_5045944972" description="Lipoprotein" evidence="2">
    <location>
        <begin position="22"/>
        <end position="191"/>
    </location>
</feature>
<proteinExistence type="predicted"/>
<evidence type="ECO:0000256" key="2">
    <source>
        <dbReference type="SAM" id="SignalP"/>
    </source>
</evidence>
<feature type="compositionally biased region" description="Low complexity" evidence="1">
    <location>
        <begin position="180"/>
        <end position="191"/>
    </location>
</feature>
<feature type="compositionally biased region" description="Polar residues" evidence="1">
    <location>
        <begin position="28"/>
        <end position="39"/>
    </location>
</feature>
<dbReference type="Proteomes" id="UP000604117">
    <property type="component" value="Unassembled WGS sequence"/>
</dbReference>
<feature type="signal peptide" evidence="2">
    <location>
        <begin position="1"/>
        <end position="21"/>
    </location>
</feature>
<accession>A0ABQ4CVM6</accession>
<dbReference type="PROSITE" id="PS51257">
    <property type="entry name" value="PROKAR_LIPOPROTEIN"/>
    <property type="match status" value="1"/>
</dbReference>
<keyword evidence="2" id="KW-0732">Signal</keyword>
<comment type="caution">
    <text evidence="3">The sequence shown here is derived from an EMBL/GenBank/DDBJ whole genome shotgun (WGS) entry which is preliminary data.</text>
</comment>